<accession>A0A645G4F2</accession>
<dbReference type="AlphaFoldDB" id="A0A645G4F2"/>
<dbReference type="EMBL" id="VSSQ01066331">
    <property type="protein sequence ID" value="MPN18903.1"/>
    <property type="molecule type" value="Genomic_DNA"/>
</dbReference>
<reference evidence="1" key="1">
    <citation type="submission" date="2019-08" db="EMBL/GenBank/DDBJ databases">
        <authorList>
            <person name="Kucharzyk K."/>
            <person name="Murdoch R.W."/>
            <person name="Higgins S."/>
            <person name="Loffler F."/>
        </authorList>
    </citation>
    <scope>NUCLEOTIDE SEQUENCE</scope>
</reference>
<protein>
    <submittedName>
        <fullName evidence="1">Uncharacterized protein</fullName>
    </submittedName>
</protein>
<sequence>MAVFRAERFCQFDRFVDGHFIWHITAFRQLEQRNTQYGFFHLTQLFQQTRQVRLHQAIQVRAVSRHPGQQFTEVHDVNIFHVLFCQELVFNISDVVLGQLPGVERLNGTLTSAATSSRFHGFPLTKIRP</sequence>
<gene>
    <name evidence="1" type="ORF">SDC9_166268</name>
</gene>
<organism evidence="1">
    <name type="scientific">bioreactor metagenome</name>
    <dbReference type="NCBI Taxonomy" id="1076179"/>
    <lineage>
        <taxon>unclassified sequences</taxon>
        <taxon>metagenomes</taxon>
        <taxon>ecological metagenomes</taxon>
    </lineage>
</organism>
<comment type="caution">
    <text evidence="1">The sequence shown here is derived from an EMBL/GenBank/DDBJ whole genome shotgun (WGS) entry which is preliminary data.</text>
</comment>
<proteinExistence type="predicted"/>
<name>A0A645G4F2_9ZZZZ</name>
<evidence type="ECO:0000313" key="1">
    <source>
        <dbReference type="EMBL" id="MPN18903.1"/>
    </source>
</evidence>